<dbReference type="AlphaFoldDB" id="A0A916SKL2"/>
<reference evidence="1" key="2">
    <citation type="submission" date="2020-09" db="EMBL/GenBank/DDBJ databases">
        <authorList>
            <person name="Sun Q."/>
            <person name="Zhou Y."/>
        </authorList>
    </citation>
    <scope>NUCLEOTIDE SEQUENCE</scope>
    <source>
        <strain evidence="1">CGMCC 1.12813</strain>
    </source>
</reference>
<organism evidence="1 2">
    <name type="scientific">Conyzicola nivalis</name>
    <dbReference type="NCBI Taxonomy" id="1477021"/>
    <lineage>
        <taxon>Bacteria</taxon>
        <taxon>Bacillati</taxon>
        <taxon>Actinomycetota</taxon>
        <taxon>Actinomycetes</taxon>
        <taxon>Micrococcales</taxon>
        <taxon>Microbacteriaceae</taxon>
        <taxon>Conyzicola</taxon>
    </lineage>
</organism>
<proteinExistence type="predicted"/>
<protein>
    <submittedName>
        <fullName evidence="1">Uncharacterized protein</fullName>
    </submittedName>
</protein>
<keyword evidence="2" id="KW-1185">Reference proteome</keyword>
<name>A0A916SKL2_9MICO</name>
<comment type="caution">
    <text evidence="1">The sequence shown here is derived from an EMBL/GenBank/DDBJ whole genome shotgun (WGS) entry which is preliminary data.</text>
</comment>
<dbReference type="Proteomes" id="UP000606922">
    <property type="component" value="Unassembled WGS sequence"/>
</dbReference>
<dbReference type="EMBL" id="BMGB01000001">
    <property type="protein sequence ID" value="GGB05531.1"/>
    <property type="molecule type" value="Genomic_DNA"/>
</dbReference>
<reference evidence="1" key="1">
    <citation type="journal article" date="2014" name="Int. J. Syst. Evol. Microbiol.">
        <title>Complete genome sequence of Corynebacterium casei LMG S-19264T (=DSM 44701T), isolated from a smear-ripened cheese.</title>
        <authorList>
            <consortium name="US DOE Joint Genome Institute (JGI-PGF)"/>
            <person name="Walter F."/>
            <person name="Albersmeier A."/>
            <person name="Kalinowski J."/>
            <person name="Ruckert C."/>
        </authorList>
    </citation>
    <scope>NUCLEOTIDE SEQUENCE</scope>
    <source>
        <strain evidence="1">CGMCC 1.12813</strain>
    </source>
</reference>
<accession>A0A916SKL2</accession>
<evidence type="ECO:0000313" key="2">
    <source>
        <dbReference type="Proteomes" id="UP000606922"/>
    </source>
</evidence>
<gene>
    <name evidence="1" type="ORF">GCM10010979_20250</name>
</gene>
<evidence type="ECO:0000313" key="1">
    <source>
        <dbReference type="EMBL" id="GGB05531.1"/>
    </source>
</evidence>
<sequence length="87" mass="9566">MQLAVLFQFPRQRDVHDLGRGVPVEVGDFGKAHLQHSAELVHTRLAAPGRVDTAERVEEILAAKTLTPEPGAEALRGRERFAVEGSR</sequence>